<dbReference type="PANTHER" id="PTHR48475:SF2">
    <property type="entry name" value="RIBONUCLEASE H"/>
    <property type="match status" value="1"/>
</dbReference>
<dbReference type="InterPro" id="IPR005162">
    <property type="entry name" value="Retrotrans_gag_dom"/>
</dbReference>
<dbReference type="AlphaFoldDB" id="A0A484NEE5"/>
<dbReference type="InterPro" id="IPR001584">
    <property type="entry name" value="Integrase_cat-core"/>
</dbReference>
<dbReference type="GO" id="GO:0003676">
    <property type="term" value="F:nucleic acid binding"/>
    <property type="evidence" value="ECO:0007669"/>
    <property type="project" value="InterPro"/>
</dbReference>
<proteinExistence type="predicted"/>
<evidence type="ECO:0000259" key="2">
    <source>
        <dbReference type="PROSITE" id="PS50994"/>
    </source>
</evidence>
<feature type="compositionally biased region" description="Basic and acidic residues" evidence="1">
    <location>
        <begin position="50"/>
        <end position="62"/>
    </location>
</feature>
<dbReference type="EMBL" id="OOIL02006606">
    <property type="protein sequence ID" value="VFQ98648.1"/>
    <property type="molecule type" value="Genomic_DNA"/>
</dbReference>
<dbReference type="Pfam" id="PF00665">
    <property type="entry name" value="rve"/>
    <property type="match status" value="1"/>
</dbReference>
<dbReference type="OrthoDB" id="1937476at2759"/>
<evidence type="ECO:0000313" key="4">
    <source>
        <dbReference type="Proteomes" id="UP000595140"/>
    </source>
</evidence>
<dbReference type="InterPro" id="IPR036397">
    <property type="entry name" value="RNaseH_sf"/>
</dbReference>
<dbReference type="CDD" id="cd00303">
    <property type="entry name" value="retropepsin_like"/>
    <property type="match status" value="1"/>
</dbReference>
<evidence type="ECO:0000256" key="1">
    <source>
        <dbReference type="SAM" id="MobiDB-lite"/>
    </source>
</evidence>
<dbReference type="Gene3D" id="3.30.420.10">
    <property type="entry name" value="Ribonuclease H-like superfamily/Ribonuclease H"/>
    <property type="match status" value="2"/>
</dbReference>
<dbReference type="Proteomes" id="UP000595140">
    <property type="component" value="Unassembled WGS sequence"/>
</dbReference>
<dbReference type="PANTHER" id="PTHR48475">
    <property type="entry name" value="RIBONUCLEASE H"/>
    <property type="match status" value="1"/>
</dbReference>
<sequence>MGNTHGYLPVGLTDWKVLIIDKHNFFKSRSKCYNDKHEDLKCHSLKYSRRRTEPPPRDEPQHNRVPQGEEEAESHHRHTVRTHIEQPRDRVGRVESRLEKLQQRVDRDEKKKILLNESPFTDRVHETPFPKKAKLEVPKFTGKEDPEIHVKTLYQSGRMMGLSGDEKCLLFFQTLHGRAAEWFHNLPAGEIDSFDELAEVFQEKFKENCTKRKKFTYLSMDGQREHEDLTKFLTRWKDEVDKVEEMDDKTAMSLLVSGLCSEELYKDFCRSPPHVKGVIKQMIEARELDPEYLAEAKPKKNHWVRPEGQPAEQNKKKKVTAGKEHFQIIYGGPEGGDSASQRKKWGRELYVGTVALDPRRKQTRRESITFTDRDLPATGEDHNDPLVITMDMGGVDVSRVLVDTGSSVNILYLEAFEKLKLCRTRLEPLKTPVSGFTGDSVEAKGSILLTCELGTGDKFYTPGGIGHVRGDQKKARSCYLEAVKKMTKAFERVTLVSQEEDRSKLEPVDETEQIVLREAFPERMAMIDGSHRYIFAWSVADMPGIDRSVICHRLAIIDGSQLVTNNETEYEALAGGLRLARALEIKRMRIRSDSSLVLGQVNGQMEIREERLARYSDLVRALLRELEEFHLTRIPRTCQVFYKHPGRLATYYQPTSNVIPFARFGIDIIGAFLVAPGGKKFVMVAIDYFTKWIKAEAMATINVRQCEKFIWKNIVTQFGAPKMIVTDNDPQFRNTRFTAYLASFGIKHNKASVAYPQGNGQVENANRTIVDGIKKRLGEEGHKWLEALPHTIGAHRVTSRRATRETPFVLTYGCGARFPIKAEFPTFRETIYQPDQNEADHLAELNLVEE</sequence>
<protein>
    <recommendedName>
        <fullName evidence="2">Integrase catalytic domain-containing protein</fullName>
    </recommendedName>
</protein>
<evidence type="ECO:0000313" key="3">
    <source>
        <dbReference type="EMBL" id="VFQ98648.1"/>
    </source>
</evidence>
<accession>A0A484NEE5</accession>
<dbReference type="PROSITE" id="PS50994">
    <property type="entry name" value="INTEGRASE"/>
    <property type="match status" value="1"/>
</dbReference>
<keyword evidence="4" id="KW-1185">Reference proteome</keyword>
<feature type="domain" description="Integrase catalytic" evidence="2">
    <location>
        <begin position="656"/>
        <end position="815"/>
    </location>
</feature>
<dbReference type="InterPro" id="IPR002156">
    <property type="entry name" value="RNaseH_domain"/>
</dbReference>
<dbReference type="Pfam" id="PF13456">
    <property type="entry name" value="RVT_3"/>
    <property type="match status" value="1"/>
</dbReference>
<organism evidence="3 4">
    <name type="scientific">Cuscuta campestris</name>
    <dbReference type="NCBI Taxonomy" id="132261"/>
    <lineage>
        <taxon>Eukaryota</taxon>
        <taxon>Viridiplantae</taxon>
        <taxon>Streptophyta</taxon>
        <taxon>Embryophyta</taxon>
        <taxon>Tracheophyta</taxon>
        <taxon>Spermatophyta</taxon>
        <taxon>Magnoliopsida</taxon>
        <taxon>eudicotyledons</taxon>
        <taxon>Gunneridae</taxon>
        <taxon>Pentapetalae</taxon>
        <taxon>asterids</taxon>
        <taxon>lamiids</taxon>
        <taxon>Solanales</taxon>
        <taxon>Convolvulaceae</taxon>
        <taxon>Cuscuteae</taxon>
        <taxon>Cuscuta</taxon>
        <taxon>Cuscuta subgen. Grammica</taxon>
        <taxon>Cuscuta sect. Cleistogrammica</taxon>
    </lineage>
</organism>
<dbReference type="InterPro" id="IPR012337">
    <property type="entry name" value="RNaseH-like_sf"/>
</dbReference>
<name>A0A484NEE5_9ASTE</name>
<dbReference type="Pfam" id="PF03732">
    <property type="entry name" value="Retrotrans_gag"/>
    <property type="match status" value="1"/>
</dbReference>
<feature type="compositionally biased region" description="Basic and acidic residues" evidence="1">
    <location>
        <begin position="82"/>
        <end position="94"/>
    </location>
</feature>
<dbReference type="SUPFAM" id="SSF53098">
    <property type="entry name" value="Ribonuclease H-like"/>
    <property type="match status" value="2"/>
</dbReference>
<dbReference type="GO" id="GO:0015074">
    <property type="term" value="P:DNA integration"/>
    <property type="evidence" value="ECO:0007669"/>
    <property type="project" value="InterPro"/>
</dbReference>
<dbReference type="GO" id="GO:0004523">
    <property type="term" value="F:RNA-DNA hybrid ribonuclease activity"/>
    <property type="evidence" value="ECO:0007669"/>
    <property type="project" value="InterPro"/>
</dbReference>
<feature type="region of interest" description="Disordered" evidence="1">
    <location>
        <begin position="46"/>
        <end position="94"/>
    </location>
</feature>
<reference evidence="3 4" key="1">
    <citation type="submission" date="2018-04" db="EMBL/GenBank/DDBJ databases">
        <authorList>
            <person name="Vogel A."/>
        </authorList>
    </citation>
    <scope>NUCLEOTIDE SEQUENCE [LARGE SCALE GENOMIC DNA]</scope>
</reference>
<gene>
    <name evidence="3" type="ORF">CCAM_LOCUS40424</name>
</gene>